<dbReference type="AlphaFoldDB" id="A0A8S2N8S4"/>
<dbReference type="FunFam" id="3.30.70.270:FF:000020">
    <property type="entry name" value="Transposon Tf2-6 polyprotein-like Protein"/>
    <property type="match status" value="1"/>
</dbReference>
<evidence type="ECO:0000313" key="3">
    <source>
        <dbReference type="EMBL" id="CAF3990379.1"/>
    </source>
</evidence>
<reference evidence="3" key="1">
    <citation type="submission" date="2021-02" db="EMBL/GenBank/DDBJ databases">
        <authorList>
            <person name="Nowell W R."/>
        </authorList>
    </citation>
    <scope>NUCLEOTIDE SEQUENCE</scope>
</reference>
<organism evidence="3 5">
    <name type="scientific">Didymodactylos carnosus</name>
    <dbReference type="NCBI Taxonomy" id="1234261"/>
    <lineage>
        <taxon>Eukaryota</taxon>
        <taxon>Metazoa</taxon>
        <taxon>Spiralia</taxon>
        <taxon>Gnathifera</taxon>
        <taxon>Rotifera</taxon>
        <taxon>Eurotatoria</taxon>
        <taxon>Bdelloidea</taxon>
        <taxon>Philodinida</taxon>
        <taxon>Philodinidae</taxon>
        <taxon>Didymodactylos</taxon>
    </lineage>
</organism>
<dbReference type="PANTHER" id="PTHR33064">
    <property type="entry name" value="POL PROTEIN"/>
    <property type="match status" value="1"/>
</dbReference>
<dbReference type="InterPro" id="IPR000477">
    <property type="entry name" value="RT_dom"/>
</dbReference>
<comment type="caution">
    <text evidence="3">The sequence shown here is derived from an EMBL/GenBank/DDBJ whole genome shotgun (WGS) entry which is preliminary data.</text>
</comment>
<sequence length="265" mass="31111">MGLMNAPPTFQRVMNNIIGYKCWDFVVVYLDDIIIFSNSFEEHIKHLNEILSTLNQHQFQLNPKKCLIVTQQVEFLSHIITSDYIQPSNDRIQAIRDMPEPRTLSQANRFIGKTGWYRKFIPQFAAIAASIHKVTNKTQKMKYKFYWHQEQKESFRNLKKILTTPPLLLKNPHPTVEFILATDASEYAIGGALKQVIDGNTHYNYYLSRLLSPTEKDYKTIEREALAIFWCMNKLQQYVGGRDVTIHTDHKPLEQFHKQKKFNCK</sequence>
<dbReference type="Pfam" id="PF00078">
    <property type="entry name" value="RVT_1"/>
    <property type="match status" value="1"/>
</dbReference>
<gene>
    <name evidence="2" type="ORF">OVA965_LOCUS22964</name>
    <name evidence="4" type="ORF">SRO942_LOCUS38893</name>
    <name evidence="3" type="ORF">TMI583_LOCUS23685</name>
</gene>
<dbReference type="OrthoDB" id="2286242at2759"/>
<dbReference type="Gene3D" id="3.10.20.370">
    <property type="match status" value="1"/>
</dbReference>
<dbReference type="Proteomes" id="UP000681722">
    <property type="component" value="Unassembled WGS sequence"/>
</dbReference>
<dbReference type="EMBL" id="CAJNOK010013166">
    <property type="protein sequence ID" value="CAF1178999.1"/>
    <property type="molecule type" value="Genomic_DNA"/>
</dbReference>
<evidence type="ECO:0000259" key="1">
    <source>
        <dbReference type="PROSITE" id="PS50878"/>
    </source>
</evidence>
<protein>
    <recommendedName>
        <fullName evidence="1">Reverse transcriptase domain-containing protein</fullName>
    </recommendedName>
</protein>
<dbReference type="PROSITE" id="PS50878">
    <property type="entry name" value="RT_POL"/>
    <property type="match status" value="1"/>
</dbReference>
<dbReference type="EMBL" id="CAJOBC010090460">
    <property type="protein sequence ID" value="CAF4391149.1"/>
    <property type="molecule type" value="Genomic_DNA"/>
</dbReference>
<evidence type="ECO:0000313" key="5">
    <source>
        <dbReference type="Proteomes" id="UP000682733"/>
    </source>
</evidence>
<dbReference type="InterPro" id="IPR051320">
    <property type="entry name" value="Viral_Replic_Matur_Polypro"/>
</dbReference>
<dbReference type="SUPFAM" id="SSF56672">
    <property type="entry name" value="DNA/RNA polymerases"/>
    <property type="match status" value="1"/>
</dbReference>
<dbReference type="InterPro" id="IPR043502">
    <property type="entry name" value="DNA/RNA_pol_sf"/>
</dbReference>
<dbReference type="InterPro" id="IPR041577">
    <property type="entry name" value="RT_RNaseH_2"/>
</dbReference>
<dbReference type="CDD" id="cd01647">
    <property type="entry name" value="RT_LTR"/>
    <property type="match status" value="1"/>
</dbReference>
<dbReference type="EMBL" id="CAJOBA010034696">
    <property type="protein sequence ID" value="CAF3990379.1"/>
    <property type="molecule type" value="Genomic_DNA"/>
</dbReference>
<dbReference type="Gene3D" id="3.30.70.270">
    <property type="match status" value="2"/>
</dbReference>
<dbReference type="FunFam" id="3.10.20.370:FF:000001">
    <property type="entry name" value="Retrovirus-related Pol polyprotein from transposon 17.6-like protein"/>
    <property type="match status" value="1"/>
</dbReference>
<dbReference type="Pfam" id="PF17919">
    <property type="entry name" value="RT_RNaseH_2"/>
    <property type="match status" value="1"/>
</dbReference>
<dbReference type="PANTHER" id="PTHR33064:SF37">
    <property type="entry name" value="RIBONUCLEASE H"/>
    <property type="match status" value="1"/>
</dbReference>
<dbReference type="CDD" id="cd09274">
    <property type="entry name" value="RNase_HI_RT_Ty3"/>
    <property type="match status" value="1"/>
</dbReference>
<name>A0A8S2N8S4_9BILA</name>
<feature type="domain" description="Reverse transcriptase" evidence="1">
    <location>
        <begin position="1"/>
        <end position="80"/>
    </location>
</feature>
<accession>A0A8S2N8S4</accession>
<proteinExistence type="predicted"/>
<evidence type="ECO:0000313" key="4">
    <source>
        <dbReference type="EMBL" id="CAF4391149.1"/>
    </source>
</evidence>
<evidence type="ECO:0000313" key="2">
    <source>
        <dbReference type="EMBL" id="CAF1178999.1"/>
    </source>
</evidence>
<dbReference type="Proteomes" id="UP000682733">
    <property type="component" value="Unassembled WGS sequence"/>
</dbReference>
<dbReference type="Proteomes" id="UP000677228">
    <property type="component" value="Unassembled WGS sequence"/>
</dbReference>
<dbReference type="FunFam" id="3.30.70.270:FF:000003">
    <property type="entry name" value="Transposon Ty3-G Gag-Pol polyprotein"/>
    <property type="match status" value="1"/>
</dbReference>
<dbReference type="InterPro" id="IPR043128">
    <property type="entry name" value="Rev_trsase/Diguanyl_cyclase"/>
</dbReference>